<sequence length="551" mass="60246">MLAFACAVLVQDTRAQAGLAGTPIDACIARALRGQTADAMFTTPRAFDCTTSQITFGPGDYWVRSSLLPADMQTPHLRARVGSLWQDALTLNILYSDGKIVTIRRSSHTISRNLELGAIVEFALPYRGKAKPVRLLWRVDGSVNIRGILIGQRLADASDSTRANLAMAAIYAAFGGLAFALLVYNLSLWWALRYRFQLAYCGMVAMLVGYAVTSSGLLAWLAPAIDNNDRMRLNYILLGSAAAAAVAFARCFFEERIFTGWLRHATRTAILILAISGPVFAIGSRIDMRIADRATSVLILTGLSVTAPILLRAWRRSSRYLWLFALAWSLPIASAAARLMNALHLIPTSFWLDNSTILALTFEALISSLAIAYRVQTLSQERDEAIAAEMRARTLADADPLTGLLNRRAFLDRFIGADGHWTLHLVDIDYFKSVNETLGHDGGDEVLRVFARTLLRAAPAGAMVSRLGGEEFAIVSRAGTKLDAETLLDQFREARMPFDLRVTASVGSCTGIVATEADWKLLYRNADRALFDAKRAGRDRARTAPPLAAAA</sequence>
<dbReference type="PROSITE" id="PS50887">
    <property type="entry name" value="GGDEF"/>
    <property type="match status" value="1"/>
</dbReference>
<keyword evidence="3" id="KW-0472">Membrane</keyword>
<dbReference type="Proteomes" id="UP001597283">
    <property type="component" value="Unassembled WGS sequence"/>
</dbReference>
<feature type="transmembrane region" description="Helical" evidence="3">
    <location>
        <begin position="265"/>
        <end position="282"/>
    </location>
</feature>
<dbReference type="InterPro" id="IPR043128">
    <property type="entry name" value="Rev_trsase/Diguanyl_cyclase"/>
</dbReference>
<dbReference type="NCBIfam" id="TIGR00254">
    <property type="entry name" value="GGDEF"/>
    <property type="match status" value="1"/>
</dbReference>
<proteinExistence type="predicted"/>
<dbReference type="SUPFAM" id="SSF55073">
    <property type="entry name" value="Nucleotide cyclase"/>
    <property type="match status" value="1"/>
</dbReference>
<comment type="caution">
    <text evidence="5">The sequence shown here is derived from an EMBL/GenBank/DDBJ whole genome shotgun (WGS) entry which is preliminary data.</text>
</comment>
<feature type="transmembrane region" description="Helical" evidence="3">
    <location>
        <begin position="357"/>
        <end position="375"/>
    </location>
</feature>
<feature type="transmembrane region" description="Helical" evidence="3">
    <location>
        <begin position="294"/>
        <end position="313"/>
    </location>
</feature>
<dbReference type="Pfam" id="PF07695">
    <property type="entry name" value="7TMR-DISM_7TM"/>
    <property type="match status" value="1"/>
</dbReference>
<evidence type="ECO:0000313" key="6">
    <source>
        <dbReference type="Proteomes" id="UP001597283"/>
    </source>
</evidence>
<feature type="transmembrane region" description="Helical" evidence="3">
    <location>
        <begin position="165"/>
        <end position="186"/>
    </location>
</feature>
<keyword evidence="6" id="KW-1185">Reference proteome</keyword>
<keyword evidence="3" id="KW-1133">Transmembrane helix</keyword>
<keyword evidence="5" id="KW-0548">Nucleotidyltransferase</keyword>
<comment type="catalytic activity">
    <reaction evidence="2">
        <text>2 GTP = 3',3'-c-di-GMP + 2 diphosphate</text>
        <dbReference type="Rhea" id="RHEA:24898"/>
        <dbReference type="ChEBI" id="CHEBI:33019"/>
        <dbReference type="ChEBI" id="CHEBI:37565"/>
        <dbReference type="ChEBI" id="CHEBI:58805"/>
        <dbReference type="EC" id="2.7.7.65"/>
    </reaction>
</comment>
<dbReference type="CDD" id="cd01949">
    <property type="entry name" value="GGDEF"/>
    <property type="match status" value="1"/>
</dbReference>
<evidence type="ECO:0000256" key="2">
    <source>
        <dbReference type="ARBA" id="ARBA00034247"/>
    </source>
</evidence>
<dbReference type="RefSeq" id="WP_380938840.1">
    <property type="nucleotide sequence ID" value="NZ_JBHUFC010000002.1"/>
</dbReference>
<evidence type="ECO:0000256" key="1">
    <source>
        <dbReference type="ARBA" id="ARBA00012528"/>
    </source>
</evidence>
<dbReference type="EC" id="2.7.7.65" evidence="1"/>
<reference evidence="6" key="1">
    <citation type="journal article" date="2019" name="Int. J. Syst. Evol. Microbiol.">
        <title>The Global Catalogue of Microorganisms (GCM) 10K type strain sequencing project: providing services to taxonomists for standard genome sequencing and annotation.</title>
        <authorList>
            <consortium name="The Broad Institute Genomics Platform"/>
            <consortium name="The Broad Institute Genome Sequencing Center for Infectious Disease"/>
            <person name="Wu L."/>
            <person name="Ma J."/>
        </authorList>
    </citation>
    <scope>NUCLEOTIDE SEQUENCE [LARGE SCALE GENOMIC DNA]</scope>
    <source>
        <strain evidence="6">Q85</strain>
    </source>
</reference>
<feature type="transmembrane region" description="Helical" evidence="3">
    <location>
        <begin position="320"/>
        <end position="337"/>
    </location>
</feature>
<evidence type="ECO:0000256" key="3">
    <source>
        <dbReference type="SAM" id="Phobius"/>
    </source>
</evidence>
<dbReference type="Gene3D" id="3.30.70.270">
    <property type="match status" value="1"/>
</dbReference>
<dbReference type="PANTHER" id="PTHR45138:SF9">
    <property type="entry name" value="DIGUANYLATE CYCLASE DGCM-RELATED"/>
    <property type="match status" value="1"/>
</dbReference>
<keyword evidence="5" id="KW-0808">Transferase</keyword>
<accession>A0ABW4NBH7</accession>
<dbReference type="InterPro" id="IPR000160">
    <property type="entry name" value="GGDEF_dom"/>
</dbReference>
<dbReference type="InterPro" id="IPR011623">
    <property type="entry name" value="7TMR_DISM_rcpt_extracell_dom1"/>
</dbReference>
<dbReference type="SMART" id="SM00267">
    <property type="entry name" value="GGDEF"/>
    <property type="match status" value="1"/>
</dbReference>
<evidence type="ECO:0000259" key="4">
    <source>
        <dbReference type="PROSITE" id="PS50887"/>
    </source>
</evidence>
<feature type="transmembrane region" description="Helical" evidence="3">
    <location>
        <begin position="198"/>
        <end position="221"/>
    </location>
</feature>
<name>A0ABW4NBH7_9SPHN</name>
<protein>
    <recommendedName>
        <fullName evidence="1">diguanylate cyclase</fullName>
        <ecNumber evidence="1">2.7.7.65</ecNumber>
    </recommendedName>
</protein>
<dbReference type="PANTHER" id="PTHR45138">
    <property type="entry name" value="REGULATORY COMPONENTS OF SENSORY TRANSDUCTION SYSTEM"/>
    <property type="match status" value="1"/>
</dbReference>
<gene>
    <name evidence="5" type="ORF">ACFSC3_03620</name>
</gene>
<dbReference type="Pfam" id="PF00990">
    <property type="entry name" value="GGDEF"/>
    <property type="match status" value="1"/>
</dbReference>
<evidence type="ECO:0000313" key="5">
    <source>
        <dbReference type="EMBL" id="MFD1786655.1"/>
    </source>
</evidence>
<keyword evidence="3" id="KW-0812">Transmembrane</keyword>
<dbReference type="InterPro" id="IPR050469">
    <property type="entry name" value="Diguanylate_Cyclase"/>
</dbReference>
<dbReference type="InterPro" id="IPR029787">
    <property type="entry name" value="Nucleotide_cyclase"/>
</dbReference>
<feature type="transmembrane region" description="Helical" evidence="3">
    <location>
        <begin position="233"/>
        <end position="253"/>
    </location>
</feature>
<dbReference type="EMBL" id="JBHUFC010000002">
    <property type="protein sequence ID" value="MFD1786655.1"/>
    <property type="molecule type" value="Genomic_DNA"/>
</dbReference>
<dbReference type="GO" id="GO:0052621">
    <property type="term" value="F:diguanylate cyclase activity"/>
    <property type="evidence" value="ECO:0007669"/>
    <property type="project" value="UniProtKB-EC"/>
</dbReference>
<feature type="domain" description="GGDEF" evidence="4">
    <location>
        <begin position="419"/>
        <end position="546"/>
    </location>
</feature>
<organism evidence="5 6">
    <name type="scientific">Sphingomonas floccifaciens</name>
    <dbReference type="NCBI Taxonomy" id="1844115"/>
    <lineage>
        <taxon>Bacteria</taxon>
        <taxon>Pseudomonadati</taxon>
        <taxon>Pseudomonadota</taxon>
        <taxon>Alphaproteobacteria</taxon>
        <taxon>Sphingomonadales</taxon>
        <taxon>Sphingomonadaceae</taxon>
        <taxon>Sphingomonas</taxon>
    </lineage>
</organism>